<reference evidence="2" key="2">
    <citation type="submission" date="2020-09" db="EMBL/GenBank/DDBJ databases">
        <authorList>
            <person name="Sun Q."/>
            <person name="Sedlacek I."/>
        </authorList>
    </citation>
    <scope>NUCLEOTIDE SEQUENCE</scope>
    <source>
        <strain evidence="2">CCM 8711</strain>
    </source>
</reference>
<proteinExistence type="predicted"/>
<protein>
    <submittedName>
        <fullName evidence="2">DUF2778 domain-containing protein</fullName>
    </submittedName>
</protein>
<name>A0A917J502_9SPHI</name>
<dbReference type="Pfam" id="PF10908">
    <property type="entry name" value="Tlde1_dom"/>
    <property type="match status" value="1"/>
</dbReference>
<dbReference type="AlphaFoldDB" id="A0A917J502"/>
<comment type="caution">
    <text evidence="2">The sequence shown here is derived from an EMBL/GenBank/DDBJ whole genome shotgun (WGS) entry which is preliminary data.</text>
</comment>
<feature type="domain" description="Tlde1" evidence="1">
    <location>
        <begin position="61"/>
        <end position="186"/>
    </location>
</feature>
<organism evidence="2 3">
    <name type="scientific">Mucilaginibacter galii</name>
    <dbReference type="NCBI Taxonomy" id="2005073"/>
    <lineage>
        <taxon>Bacteria</taxon>
        <taxon>Pseudomonadati</taxon>
        <taxon>Bacteroidota</taxon>
        <taxon>Sphingobacteriia</taxon>
        <taxon>Sphingobacteriales</taxon>
        <taxon>Sphingobacteriaceae</taxon>
        <taxon>Mucilaginibacter</taxon>
    </lineage>
</organism>
<evidence type="ECO:0000313" key="2">
    <source>
        <dbReference type="EMBL" id="GGI49270.1"/>
    </source>
</evidence>
<accession>A0A917J502</accession>
<evidence type="ECO:0000313" key="3">
    <source>
        <dbReference type="Proteomes" id="UP000662074"/>
    </source>
</evidence>
<dbReference type="EMBL" id="BMDO01000001">
    <property type="protein sequence ID" value="GGI49270.1"/>
    <property type="molecule type" value="Genomic_DNA"/>
</dbReference>
<dbReference type="RefSeq" id="WP_188413444.1">
    <property type="nucleotide sequence ID" value="NZ_BMDO01000001.1"/>
</dbReference>
<gene>
    <name evidence="2" type="ORF">GCM10011425_04820</name>
</gene>
<dbReference type="InterPro" id="IPR021225">
    <property type="entry name" value="Tlde1_dom"/>
</dbReference>
<evidence type="ECO:0000259" key="1">
    <source>
        <dbReference type="Pfam" id="PF10908"/>
    </source>
</evidence>
<reference evidence="2" key="1">
    <citation type="journal article" date="2014" name="Int. J. Syst. Evol. Microbiol.">
        <title>Complete genome sequence of Corynebacterium casei LMG S-19264T (=DSM 44701T), isolated from a smear-ripened cheese.</title>
        <authorList>
            <consortium name="US DOE Joint Genome Institute (JGI-PGF)"/>
            <person name="Walter F."/>
            <person name="Albersmeier A."/>
            <person name="Kalinowski J."/>
            <person name="Ruckert C."/>
        </authorList>
    </citation>
    <scope>NUCLEOTIDE SEQUENCE</scope>
    <source>
        <strain evidence="2">CCM 8711</strain>
    </source>
</reference>
<sequence>MEELTDLESRNLNAILGTNPHSYGMEDLFQDNASIWFKYDGQFVYCFSGAYGQSGSPVAKYKASSGLPKFQNSSFVQTKDKGPVPEGKYWIFLLPNPARIAKSDKASGALVPSSAGGIEKIPAFTLNSKGQSIIYPGWGNTRARLFADRSTQTFGRNNFYLHDSHKGYSHGCIETSSMVFDMLIKARQSFTKVAFMVDYKDNNTSTYGQSDK</sequence>
<dbReference type="Proteomes" id="UP000662074">
    <property type="component" value="Unassembled WGS sequence"/>
</dbReference>
<keyword evidence="3" id="KW-1185">Reference proteome</keyword>